<evidence type="ECO:0000313" key="2">
    <source>
        <dbReference type="Proteomes" id="UP000799770"/>
    </source>
</evidence>
<dbReference type="AlphaFoldDB" id="A0A6A5Z0D4"/>
<keyword evidence="2" id="KW-1185">Reference proteome</keyword>
<protein>
    <recommendedName>
        <fullName evidence="3">EthD domain-containing protein</fullName>
    </recommendedName>
</protein>
<gene>
    <name evidence="1" type="ORF">BDV96DRAFT_581891</name>
</gene>
<accession>A0A6A5Z0D4</accession>
<reference evidence="1" key="1">
    <citation type="journal article" date="2020" name="Stud. Mycol.">
        <title>101 Dothideomycetes genomes: a test case for predicting lifestyles and emergence of pathogens.</title>
        <authorList>
            <person name="Haridas S."/>
            <person name="Albert R."/>
            <person name="Binder M."/>
            <person name="Bloem J."/>
            <person name="Labutti K."/>
            <person name="Salamov A."/>
            <person name="Andreopoulos B."/>
            <person name="Baker S."/>
            <person name="Barry K."/>
            <person name="Bills G."/>
            <person name="Bluhm B."/>
            <person name="Cannon C."/>
            <person name="Castanera R."/>
            <person name="Culley D."/>
            <person name="Daum C."/>
            <person name="Ezra D."/>
            <person name="Gonzalez J."/>
            <person name="Henrissat B."/>
            <person name="Kuo A."/>
            <person name="Liang C."/>
            <person name="Lipzen A."/>
            <person name="Lutzoni F."/>
            <person name="Magnuson J."/>
            <person name="Mondo S."/>
            <person name="Nolan M."/>
            <person name="Ohm R."/>
            <person name="Pangilinan J."/>
            <person name="Park H.-J."/>
            <person name="Ramirez L."/>
            <person name="Alfaro M."/>
            <person name="Sun H."/>
            <person name="Tritt A."/>
            <person name="Yoshinaga Y."/>
            <person name="Zwiers L.-H."/>
            <person name="Turgeon B."/>
            <person name="Goodwin S."/>
            <person name="Spatafora J."/>
            <person name="Crous P."/>
            <person name="Grigoriev I."/>
        </authorList>
    </citation>
    <scope>NUCLEOTIDE SEQUENCE</scope>
    <source>
        <strain evidence="1">CBS 627.86</strain>
    </source>
</reference>
<name>A0A6A5Z0D4_9PLEO</name>
<dbReference type="OrthoDB" id="2851338at2759"/>
<dbReference type="Proteomes" id="UP000799770">
    <property type="component" value="Unassembled WGS sequence"/>
</dbReference>
<dbReference type="EMBL" id="ML977333">
    <property type="protein sequence ID" value="KAF2111848.1"/>
    <property type="molecule type" value="Genomic_DNA"/>
</dbReference>
<evidence type="ECO:0008006" key="3">
    <source>
        <dbReference type="Google" id="ProtNLM"/>
    </source>
</evidence>
<organism evidence="1 2">
    <name type="scientific">Lophiotrema nucula</name>
    <dbReference type="NCBI Taxonomy" id="690887"/>
    <lineage>
        <taxon>Eukaryota</taxon>
        <taxon>Fungi</taxon>
        <taxon>Dikarya</taxon>
        <taxon>Ascomycota</taxon>
        <taxon>Pezizomycotina</taxon>
        <taxon>Dothideomycetes</taxon>
        <taxon>Pleosporomycetidae</taxon>
        <taxon>Pleosporales</taxon>
        <taxon>Lophiotremataceae</taxon>
        <taxon>Lophiotrema</taxon>
    </lineage>
</organism>
<sequence>MAPGAIVIYIDPKSSGFTELGSWLNSVHEAVPGVRTAMKLEATDTVDAKERPYRYEYLLQVADIDAVNDGALEELHAKGKTILNRSDWNLFRSISFDKKPDFDDSVTPPLNMQLVQVGMAPRNDPENIADYHDWYKTEHMPFLAEVPGWQVGNRYEYLRSVGDKAEIVRPFLAAHLYDEVNGLGGPEWRKSVDSEYTKRVQRNCVEPNHRRTWKVVG</sequence>
<evidence type="ECO:0000313" key="1">
    <source>
        <dbReference type="EMBL" id="KAF2111848.1"/>
    </source>
</evidence>
<proteinExistence type="predicted"/>